<dbReference type="EMBL" id="JAYMGO010000018">
    <property type="protein sequence ID" value="KAL1257197.1"/>
    <property type="molecule type" value="Genomic_DNA"/>
</dbReference>
<evidence type="ECO:0000313" key="4">
    <source>
        <dbReference type="Proteomes" id="UP001558613"/>
    </source>
</evidence>
<accession>A0ABR3LWC5</accession>
<reference evidence="3 4" key="1">
    <citation type="submission" date="2023-09" db="EMBL/GenBank/DDBJ databases">
        <authorList>
            <person name="Wang M."/>
        </authorList>
    </citation>
    <scope>NUCLEOTIDE SEQUENCE [LARGE SCALE GENOMIC DNA]</scope>
    <source>
        <strain evidence="3">GT-2023</strain>
        <tissue evidence="3">Liver</tissue>
    </source>
</reference>
<feature type="compositionally biased region" description="Basic and acidic residues" evidence="1">
    <location>
        <begin position="35"/>
        <end position="44"/>
    </location>
</feature>
<comment type="caution">
    <text evidence="3">The sequence shown here is derived from an EMBL/GenBank/DDBJ whole genome shotgun (WGS) entry which is preliminary data.</text>
</comment>
<evidence type="ECO:0000313" key="3">
    <source>
        <dbReference type="EMBL" id="KAL1257197.1"/>
    </source>
</evidence>
<evidence type="ECO:0000256" key="1">
    <source>
        <dbReference type="SAM" id="MobiDB-lite"/>
    </source>
</evidence>
<evidence type="ECO:0000256" key="2">
    <source>
        <dbReference type="SAM" id="Phobius"/>
    </source>
</evidence>
<feature type="region of interest" description="Disordered" evidence="1">
    <location>
        <begin position="35"/>
        <end position="56"/>
    </location>
</feature>
<organism evidence="3 4">
    <name type="scientific">Cirrhinus molitorella</name>
    <name type="common">mud carp</name>
    <dbReference type="NCBI Taxonomy" id="172907"/>
    <lineage>
        <taxon>Eukaryota</taxon>
        <taxon>Metazoa</taxon>
        <taxon>Chordata</taxon>
        <taxon>Craniata</taxon>
        <taxon>Vertebrata</taxon>
        <taxon>Euteleostomi</taxon>
        <taxon>Actinopterygii</taxon>
        <taxon>Neopterygii</taxon>
        <taxon>Teleostei</taxon>
        <taxon>Ostariophysi</taxon>
        <taxon>Cypriniformes</taxon>
        <taxon>Cyprinidae</taxon>
        <taxon>Labeoninae</taxon>
        <taxon>Labeonini</taxon>
        <taxon>Cirrhinus</taxon>
    </lineage>
</organism>
<dbReference type="Proteomes" id="UP001558613">
    <property type="component" value="Unassembled WGS sequence"/>
</dbReference>
<protein>
    <submittedName>
        <fullName evidence="3">Uncharacterized protein</fullName>
    </submittedName>
</protein>
<name>A0ABR3LWC5_9TELE</name>
<keyword evidence="2" id="KW-1133">Transmembrane helix</keyword>
<keyword evidence="2" id="KW-0812">Transmembrane</keyword>
<proteinExistence type="predicted"/>
<keyword evidence="2" id="KW-0472">Membrane</keyword>
<sequence length="82" mass="8526">MSTCLSSAGRGLGSAVLREALICSSLAFIPPVAAEGKEGEEQRSAHKQRRKTRGGHGKKGLVLYLLMLSVVCSVPVFKAAGG</sequence>
<feature type="transmembrane region" description="Helical" evidence="2">
    <location>
        <begin position="61"/>
        <end position="80"/>
    </location>
</feature>
<feature type="compositionally biased region" description="Basic residues" evidence="1">
    <location>
        <begin position="45"/>
        <end position="56"/>
    </location>
</feature>
<gene>
    <name evidence="3" type="ORF">QQF64_012742</name>
</gene>
<keyword evidence="4" id="KW-1185">Reference proteome</keyword>